<accession>A0ABV6V8L3</accession>
<dbReference type="SUPFAM" id="SSF52833">
    <property type="entry name" value="Thioredoxin-like"/>
    <property type="match status" value="1"/>
</dbReference>
<dbReference type="PROSITE" id="PS51257">
    <property type="entry name" value="PROKAR_LIPOPROTEIN"/>
    <property type="match status" value="1"/>
</dbReference>
<name>A0ABV6V8L3_9ACTN</name>
<dbReference type="InterPro" id="IPR036249">
    <property type="entry name" value="Thioredoxin-like_sf"/>
</dbReference>
<reference evidence="1 2" key="1">
    <citation type="submission" date="2024-09" db="EMBL/GenBank/DDBJ databases">
        <authorList>
            <person name="Lee S.D."/>
        </authorList>
    </citation>
    <scope>NUCLEOTIDE SEQUENCE [LARGE SCALE GENOMIC DNA]</scope>
    <source>
        <strain evidence="1 2">N1-1</strain>
    </source>
</reference>
<dbReference type="EMBL" id="JBHEZX010000005">
    <property type="protein sequence ID" value="MFC1410043.1"/>
    <property type="molecule type" value="Genomic_DNA"/>
</dbReference>
<sequence length="198" mass="20197">MTGRGPTAALSAAVALTLLLLLSGCVEVRGTAVRGQSSGRSGSVSNDSLGLARPFLPLPAVTPAAVPDGYDPGADAAADIAAAQAASHADGRPVLLDFGSAWCQDCQALTALVRNPGVHLILARNYHTVTIDVGHYDRNMDLAGRYVSLPGSGIPALVLLGADGTPSRPAGAEQFADARSLSSDQVANLLVDWLYPGN</sequence>
<protein>
    <submittedName>
        <fullName evidence="1">Thioredoxin family protein</fullName>
    </submittedName>
</protein>
<evidence type="ECO:0000313" key="2">
    <source>
        <dbReference type="Proteomes" id="UP001592582"/>
    </source>
</evidence>
<evidence type="ECO:0000313" key="1">
    <source>
        <dbReference type="EMBL" id="MFC1410043.1"/>
    </source>
</evidence>
<gene>
    <name evidence="1" type="ORF">ACEZDG_12245</name>
</gene>
<dbReference type="Gene3D" id="3.40.30.10">
    <property type="entry name" value="Glutaredoxin"/>
    <property type="match status" value="1"/>
</dbReference>
<keyword evidence="2" id="KW-1185">Reference proteome</keyword>
<proteinExistence type="predicted"/>
<comment type="caution">
    <text evidence="1">The sequence shown here is derived from an EMBL/GenBank/DDBJ whole genome shotgun (WGS) entry which is preliminary data.</text>
</comment>
<dbReference type="Proteomes" id="UP001592582">
    <property type="component" value="Unassembled WGS sequence"/>
</dbReference>
<organism evidence="1 2">
    <name type="scientific">Streptacidiphilus alkalitolerans</name>
    <dbReference type="NCBI Taxonomy" id="3342712"/>
    <lineage>
        <taxon>Bacteria</taxon>
        <taxon>Bacillati</taxon>
        <taxon>Actinomycetota</taxon>
        <taxon>Actinomycetes</taxon>
        <taxon>Kitasatosporales</taxon>
        <taxon>Streptomycetaceae</taxon>
        <taxon>Streptacidiphilus</taxon>
    </lineage>
</organism>
<dbReference type="Pfam" id="PF13899">
    <property type="entry name" value="Thioredoxin_7"/>
    <property type="match status" value="1"/>
</dbReference>